<dbReference type="NCBIfam" id="NF008864">
    <property type="entry name" value="PRK11895.1"/>
    <property type="match status" value="1"/>
</dbReference>
<gene>
    <name evidence="11" type="primary">ilvN</name>
    <name evidence="11" type="ORF">E5982_01585</name>
    <name evidence="10" type="ORF">FHR31_000233</name>
</gene>
<proteinExistence type="inferred from homology"/>
<dbReference type="PANTHER" id="PTHR30239:SF0">
    <property type="entry name" value="ACETOLACTATE SYNTHASE SMALL SUBUNIT 1, CHLOROPLASTIC"/>
    <property type="match status" value="1"/>
</dbReference>
<dbReference type="OrthoDB" id="9787365at2"/>
<dbReference type="GO" id="GO:1990610">
    <property type="term" value="F:acetolactate synthase regulator activity"/>
    <property type="evidence" value="ECO:0007669"/>
    <property type="project" value="UniProtKB-UniRule"/>
</dbReference>
<sequence>MYHVLSVLVENKPGVLSRVTGLISRRGFNIESLSVGPTEDPTMSRVTAIVVADDVAYEQITKQLHKLISVHKITDLTNDNAIDRELVLYKVNASPERRSEIIEIANIFRAKIVDVGRNSLTIEATGDGPKLKGLEDLLRAYGIKETVRTGTIAMSRSSKE</sequence>
<dbReference type="EMBL" id="SSTM01000001">
    <property type="protein sequence ID" value="TJW12320.1"/>
    <property type="molecule type" value="Genomic_DNA"/>
</dbReference>
<comment type="pathway">
    <text evidence="1 8">Amino-acid biosynthesis; L-isoleucine biosynthesis; L-isoleucine from 2-oxobutanoate: step 1/4.</text>
</comment>
<evidence type="ECO:0000259" key="9">
    <source>
        <dbReference type="PROSITE" id="PS51671"/>
    </source>
</evidence>
<evidence type="ECO:0000313" key="12">
    <source>
        <dbReference type="Proteomes" id="UP000309454"/>
    </source>
</evidence>
<dbReference type="FunFam" id="3.30.70.260:FF:000001">
    <property type="entry name" value="Acetolactate synthase, small subunit"/>
    <property type="match status" value="1"/>
</dbReference>
<comment type="caution">
    <text evidence="11">The sequence shown here is derived from an EMBL/GenBank/DDBJ whole genome shotgun (WGS) entry which is preliminary data.</text>
</comment>
<keyword evidence="8 11" id="KW-0808">Transferase</keyword>
<dbReference type="Pfam" id="PF22629">
    <property type="entry name" value="ACT_AHAS_ss"/>
    <property type="match status" value="1"/>
</dbReference>
<dbReference type="PANTHER" id="PTHR30239">
    <property type="entry name" value="ACETOLACTATE SYNTHASE SMALL SUBUNIT"/>
    <property type="match status" value="1"/>
</dbReference>
<evidence type="ECO:0000313" key="11">
    <source>
        <dbReference type="EMBL" id="TJW12320.1"/>
    </source>
</evidence>
<dbReference type="InterPro" id="IPR004789">
    <property type="entry name" value="Acetalactate_synth_ssu"/>
</dbReference>
<evidence type="ECO:0000256" key="7">
    <source>
        <dbReference type="ARBA" id="ARBA00048670"/>
    </source>
</evidence>
<dbReference type="InterPro" id="IPR027271">
    <property type="entry name" value="Acetolactate_synth/TF_NikR_C"/>
</dbReference>
<evidence type="ECO:0000256" key="4">
    <source>
        <dbReference type="ARBA" id="ARBA00011744"/>
    </source>
</evidence>
<dbReference type="GO" id="GO:0005829">
    <property type="term" value="C:cytosol"/>
    <property type="evidence" value="ECO:0007669"/>
    <property type="project" value="TreeGrafter"/>
</dbReference>
<dbReference type="Proteomes" id="UP000530850">
    <property type="component" value="Unassembled WGS sequence"/>
</dbReference>
<dbReference type="EC" id="2.2.1.6" evidence="8"/>
<evidence type="ECO:0000256" key="3">
    <source>
        <dbReference type="ARBA" id="ARBA00006341"/>
    </source>
</evidence>
<comment type="similarity">
    <text evidence="3 8">Belongs to the acetolactate synthase small subunit family.</text>
</comment>
<accession>A0A3N0ADE2</accession>
<dbReference type="SUPFAM" id="SSF55021">
    <property type="entry name" value="ACT-like"/>
    <property type="match status" value="2"/>
</dbReference>
<evidence type="ECO:0000256" key="5">
    <source>
        <dbReference type="ARBA" id="ARBA00022605"/>
    </source>
</evidence>
<evidence type="ECO:0000256" key="1">
    <source>
        <dbReference type="ARBA" id="ARBA00004974"/>
    </source>
</evidence>
<dbReference type="GO" id="GO:0009097">
    <property type="term" value="P:isoleucine biosynthetic process"/>
    <property type="evidence" value="ECO:0007669"/>
    <property type="project" value="UniProtKB-UniRule"/>
</dbReference>
<reference evidence="10 13" key="2">
    <citation type="submission" date="2020-08" db="EMBL/GenBank/DDBJ databases">
        <title>Sequencing the genomes of 1000 actinobacteria strains.</title>
        <authorList>
            <person name="Klenk H.-P."/>
        </authorList>
    </citation>
    <scope>NUCLEOTIDE SEQUENCE [LARGE SCALE GENOMIC DNA]</scope>
    <source>
        <strain evidence="10 13">DSM 22242</strain>
    </source>
</reference>
<evidence type="ECO:0000256" key="2">
    <source>
        <dbReference type="ARBA" id="ARBA00005025"/>
    </source>
</evidence>
<comment type="pathway">
    <text evidence="2 8">Amino-acid biosynthesis; L-valine biosynthesis; L-valine from pyruvate: step 1/4.</text>
</comment>
<dbReference type="InterPro" id="IPR054480">
    <property type="entry name" value="AHAS_small-like_ACT"/>
</dbReference>
<dbReference type="RefSeq" id="WP_123184697.1">
    <property type="nucleotide sequence ID" value="NZ_CANPEU010000006.1"/>
</dbReference>
<dbReference type="UniPathway" id="UPA00047">
    <property type="reaction ID" value="UER00055"/>
</dbReference>
<reference evidence="11 12" key="1">
    <citation type="submission" date="2019-04" db="EMBL/GenBank/DDBJ databases">
        <title>Microbes associate with the intestines of laboratory mice.</title>
        <authorList>
            <person name="Navarre W."/>
            <person name="Wong E."/>
            <person name="Huang K.C."/>
            <person name="Tropini C."/>
            <person name="Ng K."/>
            <person name="Yu B."/>
        </authorList>
    </citation>
    <scope>NUCLEOTIDE SEQUENCE [LARGE SCALE GENOMIC DNA]</scope>
    <source>
        <strain evidence="11 12">NM48_B13</strain>
    </source>
</reference>
<dbReference type="InterPro" id="IPR002912">
    <property type="entry name" value="ACT_dom"/>
</dbReference>
<dbReference type="GO" id="GO:0009099">
    <property type="term" value="P:L-valine biosynthetic process"/>
    <property type="evidence" value="ECO:0007669"/>
    <property type="project" value="UniProtKB-UniRule"/>
</dbReference>
<comment type="catalytic activity">
    <reaction evidence="7 8">
        <text>2 pyruvate + H(+) = (2S)-2-acetolactate + CO2</text>
        <dbReference type="Rhea" id="RHEA:25249"/>
        <dbReference type="ChEBI" id="CHEBI:15361"/>
        <dbReference type="ChEBI" id="CHEBI:15378"/>
        <dbReference type="ChEBI" id="CHEBI:16526"/>
        <dbReference type="ChEBI" id="CHEBI:58476"/>
        <dbReference type="EC" id="2.2.1.6"/>
    </reaction>
</comment>
<dbReference type="Gene3D" id="3.30.70.1150">
    <property type="entry name" value="ACT-like. Chain A, domain 2"/>
    <property type="match status" value="1"/>
</dbReference>
<dbReference type="NCBIfam" id="TIGR00119">
    <property type="entry name" value="acolac_sm"/>
    <property type="match status" value="1"/>
</dbReference>
<keyword evidence="12" id="KW-1185">Reference proteome</keyword>
<dbReference type="FunFam" id="3.30.70.1150:FF:000001">
    <property type="entry name" value="Acetolactate synthase small subunit"/>
    <property type="match status" value="1"/>
</dbReference>
<dbReference type="AlphaFoldDB" id="A0A3N0ADE2"/>
<protein>
    <recommendedName>
        <fullName evidence="8">Acetolactate synthase small subunit</fullName>
        <shortName evidence="8">AHAS</shortName>
        <shortName evidence="8">ALS</shortName>
        <ecNumber evidence="8">2.2.1.6</ecNumber>
    </recommendedName>
    <alternativeName>
        <fullName evidence="8">Acetohydroxy-acid synthase small subunit</fullName>
    </alternativeName>
</protein>
<dbReference type="InterPro" id="IPR039557">
    <property type="entry name" value="AHAS_ACT"/>
</dbReference>
<comment type="subunit">
    <text evidence="4 8">Dimer of large and small chains.</text>
</comment>
<dbReference type="UniPathway" id="UPA00049">
    <property type="reaction ID" value="UER00059"/>
</dbReference>
<dbReference type="Gene3D" id="3.30.70.260">
    <property type="match status" value="1"/>
</dbReference>
<comment type="function">
    <text evidence="8">Catalyzes the conversion of 2 pyruvate molecules into acetolactate in the first common step of the biosynthetic pathway of the branched-amino acids such as leucine, isoleucine, and valine.</text>
</comment>
<dbReference type="Pfam" id="PF10369">
    <property type="entry name" value="ALS_ss_C"/>
    <property type="match status" value="1"/>
</dbReference>
<evidence type="ECO:0000256" key="8">
    <source>
        <dbReference type="RuleBase" id="RU368092"/>
    </source>
</evidence>
<evidence type="ECO:0000313" key="10">
    <source>
        <dbReference type="EMBL" id="MBB3170453.1"/>
    </source>
</evidence>
<dbReference type="Proteomes" id="UP000309454">
    <property type="component" value="Unassembled WGS sequence"/>
</dbReference>
<dbReference type="InterPro" id="IPR045865">
    <property type="entry name" value="ACT-like_dom_sf"/>
</dbReference>
<dbReference type="InterPro" id="IPR019455">
    <property type="entry name" value="Acetolactate_synth_ssu_C"/>
</dbReference>
<dbReference type="CDD" id="cd04878">
    <property type="entry name" value="ACT_AHAS"/>
    <property type="match status" value="1"/>
</dbReference>
<keyword evidence="6 8" id="KW-0100">Branched-chain amino acid biosynthesis</keyword>
<evidence type="ECO:0000313" key="13">
    <source>
        <dbReference type="Proteomes" id="UP000530850"/>
    </source>
</evidence>
<organism evidence="11 12">
    <name type="scientific">Parvibacter caecicola</name>
    <dbReference type="NCBI Taxonomy" id="747645"/>
    <lineage>
        <taxon>Bacteria</taxon>
        <taxon>Bacillati</taxon>
        <taxon>Actinomycetota</taxon>
        <taxon>Coriobacteriia</taxon>
        <taxon>Coriobacteriales</taxon>
        <taxon>Coriobacteriaceae</taxon>
        <taxon>Parvibacter</taxon>
    </lineage>
</organism>
<dbReference type="GO" id="GO:0003984">
    <property type="term" value="F:acetolactate synthase activity"/>
    <property type="evidence" value="ECO:0007669"/>
    <property type="project" value="UniProtKB-UniRule"/>
</dbReference>
<name>A0A3N0ADE2_9ACTN</name>
<keyword evidence="5 8" id="KW-0028">Amino-acid biosynthesis</keyword>
<feature type="domain" description="ACT" evidence="9">
    <location>
        <begin position="4"/>
        <end position="78"/>
    </location>
</feature>
<dbReference type="PROSITE" id="PS51671">
    <property type="entry name" value="ACT"/>
    <property type="match status" value="1"/>
</dbReference>
<dbReference type="EMBL" id="JACHYA010000001">
    <property type="protein sequence ID" value="MBB3170453.1"/>
    <property type="molecule type" value="Genomic_DNA"/>
</dbReference>
<dbReference type="GeneID" id="93356016"/>
<evidence type="ECO:0000256" key="6">
    <source>
        <dbReference type="ARBA" id="ARBA00023304"/>
    </source>
</evidence>